<keyword evidence="1" id="KW-0812">Transmembrane</keyword>
<dbReference type="AlphaFoldDB" id="A0AAD5XY12"/>
<keyword evidence="1" id="KW-1133">Transmembrane helix</keyword>
<comment type="caution">
    <text evidence="2">The sequence shown here is derived from an EMBL/GenBank/DDBJ whole genome shotgun (WGS) entry which is preliminary data.</text>
</comment>
<evidence type="ECO:0000313" key="2">
    <source>
        <dbReference type="EMBL" id="KAJ3210458.1"/>
    </source>
</evidence>
<name>A0AAD5XY12_9FUNG</name>
<dbReference type="Proteomes" id="UP001211065">
    <property type="component" value="Unassembled WGS sequence"/>
</dbReference>
<gene>
    <name evidence="2" type="ORF">HK099_008232</name>
</gene>
<protein>
    <submittedName>
        <fullName evidence="2">Uncharacterized protein</fullName>
    </submittedName>
</protein>
<proteinExistence type="predicted"/>
<evidence type="ECO:0000256" key="1">
    <source>
        <dbReference type="SAM" id="Phobius"/>
    </source>
</evidence>
<keyword evidence="1" id="KW-0472">Membrane</keyword>
<sequence>MEIELNSLAWGKKNSSLRKINVPYIGTIKHVKASTKVSPHLLQSLKSYRVDEKLYFDDKRLLNDSINLQIMQSSIETTLIDDEEVKTVEEIFNPNFLLDKNQIHIIFVWDLNEEDLLNIQNVNQENFFNFDDLPPSYEAGGSTIEYNMFHPTAHVANLLIPKLVDGNTVVDSNGGEFMTSDKKLPLEQLNLENPMQASASASTNYPEPTPQHPIEALTAQTHNPMETSTDNFKEPTKFYKKIKLNFYACIALILLIIGIILIFFVTSNKKSSVINNNGDSNNDRNFTDNNNSTNRYAAFNSVPLGDDVTLTPSGPIINIYNQVLYQLFDTSIQPFNTSFIYNLVELRNETEYKYVNSTSNTTYTFLIGLSSGAIASDAPESAMGLKVDSLFNSQFGGLNLAEISFFDPKVPYGGIRIHYPIKTTKIIPTVLNVICDVNSLEKNKFKLSEGDELVEITFRVNSGCALCPDGTKLNYSRGE</sequence>
<evidence type="ECO:0000313" key="3">
    <source>
        <dbReference type="Proteomes" id="UP001211065"/>
    </source>
</evidence>
<accession>A0AAD5XY12</accession>
<feature type="non-terminal residue" evidence="2">
    <location>
        <position position="479"/>
    </location>
</feature>
<organism evidence="2 3">
    <name type="scientific">Clydaea vesicula</name>
    <dbReference type="NCBI Taxonomy" id="447962"/>
    <lineage>
        <taxon>Eukaryota</taxon>
        <taxon>Fungi</taxon>
        <taxon>Fungi incertae sedis</taxon>
        <taxon>Chytridiomycota</taxon>
        <taxon>Chytridiomycota incertae sedis</taxon>
        <taxon>Chytridiomycetes</taxon>
        <taxon>Lobulomycetales</taxon>
        <taxon>Lobulomycetaceae</taxon>
        <taxon>Clydaea</taxon>
    </lineage>
</organism>
<keyword evidence="3" id="KW-1185">Reference proteome</keyword>
<dbReference type="EMBL" id="JADGJW010000889">
    <property type="protein sequence ID" value="KAJ3210458.1"/>
    <property type="molecule type" value="Genomic_DNA"/>
</dbReference>
<feature type="transmembrane region" description="Helical" evidence="1">
    <location>
        <begin position="244"/>
        <end position="265"/>
    </location>
</feature>
<reference evidence="2" key="1">
    <citation type="submission" date="2020-05" db="EMBL/GenBank/DDBJ databases">
        <title>Phylogenomic resolution of chytrid fungi.</title>
        <authorList>
            <person name="Stajich J.E."/>
            <person name="Amses K."/>
            <person name="Simmons R."/>
            <person name="Seto K."/>
            <person name="Myers J."/>
            <person name="Bonds A."/>
            <person name="Quandt C.A."/>
            <person name="Barry K."/>
            <person name="Liu P."/>
            <person name="Grigoriev I."/>
            <person name="Longcore J.E."/>
            <person name="James T.Y."/>
        </authorList>
    </citation>
    <scope>NUCLEOTIDE SEQUENCE</scope>
    <source>
        <strain evidence="2">JEL0476</strain>
    </source>
</reference>